<keyword evidence="3" id="KW-1003">Cell membrane</keyword>
<protein>
    <submittedName>
        <fullName evidence="9">Sugar ABC transporter permease</fullName>
    </submittedName>
</protein>
<dbReference type="EMBL" id="JADIXZ010000003">
    <property type="protein sequence ID" value="MBK6300049.1"/>
    <property type="molecule type" value="Genomic_DNA"/>
</dbReference>
<evidence type="ECO:0000256" key="2">
    <source>
        <dbReference type="ARBA" id="ARBA00022448"/>
    </source>
</evidence>
<evidence type="ECO:0000256" key="7">
    <source>
        <dbReference type="RuleBase" id="RU363032"/>
    </source>
</evidence>
<dbReference type="EMBL" id="JADKGK010000014">
    <property type="protein sequence ID" value="MBL0003606.1"/>
    <property type="molecule type" value="Genomic_DNA"/>
</dbReference>
<gene>
    <name evidence="9" type="ORF">IPF40_02995</name>
    <name evidence="10" type="ORF">IPP00_06340</name>
</gene>
<evidence type="ECO:0000259" key="8">
    <source>
        <dbReference type="PROSITE" id="PS50928"/>
    </source>
</evidence>
<evidence type="ECO:0000313" key="10">
    <source>
        <dbReference type="EMBL" id="MBL0003606.1"/>
    </source>
</evidence>
<dbReference type="Proteomes" id="UP000718281">
    <property type="component" value="Unassembled WGS sequence"/>
</dbReference>
<dbReference type="PANTHER" id="PTHR43005:SF1">
    <property type="entry name" value="SPERMIDINE_PUTRESCINE TRANSPORT SYSTEM PERMEASE PROTEIN"/>
    <property type="match status" value="1"/>
</dbReference>
<dbReference type="PANTHER" id="PTHR43005">
    <property type="entry name" value="BLR7065 PROTEIN"/>
    <property type="match status" value="1"/>
</dbReference>
<keyword evidence="5 7" id="KW-1133">Transmembrane helix</keyword>
<comment type="caution">
    <text evidence="9">The sequence shown here is derived from an EMBL/GenBank/DDBJ whole genome shotgun (WGS) entry which is preliminary data.</text>
</comment>
<proteinExistence type="inferred from homology"/>
<evidence type="ECO:0000313" key="9">
    <source>
        <dbReference type="EMBL" id="MBK6300049.1"/>
    </source>
</evidence>
<feature type="domain" description="ABC transmembrane type-1" evidence="8">
    <location>
        <begin position="54"/>
        <end position="266"/>
    </location>
</feature>
<dbReference type="CDD" id="cd06261">
    <property type="entry name" value="TM_PBP2"/>
    <property type="match status" value="1"/>
</dbReference>
<keyword evidence="2 7" id="KW-0813">Transport</keyword>
<evidence type="ECO:0000313" key="11">
    <source>
        <dbReference type="Proteomes" id="UP000718281"/>
    </source>
</evidence>
<dbReference type="AlphaFoldDB" id="A0A935CCH6"/>
<accession>A0A935CCH6</accession>
<dbReference type="SUPFAM" id="SSF161098">
    <property type="entry name" value="MetI-like"/>
    <property type="match status" value="1"/>
</dbReference>
<dbReference type="Gene3D" id="1.10.3720.10">
    <property type="entry name" value="MetI-like"/>
    <property type="match status" value="1"/>
</dbReference>
<keyword evidence="6 7" id="KW-0472">Membrane</keyword>
<comment type="subcellular location">
    <subcellularLocation>
        <location evidence="1 7">Cell membrane</location>
        <topology evidence="1 7">Multi-pass membrane protein</topology>
    </subcellularLocation>
</comment>
<evidence type="ECO:0000256" key="3">
    <source>
        <dbReference type="ARBA" id="ARBA00022475"/>
    </source>
</evidence>
<dbReference type="InterPro" id="IPR000515">
    <property type="entry name" value="MetI-like"/>
</dbReference>
<dbReference type="GO" id="GO:0055085">
    <property type="term" value="P:transmembrane transport"/>
    <property type="evidence" value="ECO:0007669"/>
    <property type="project" value="InterPro"/>
</dbReference>
<dbReference type="GO" id="GO:0005886">
    <property type="term" value="C:plasma membrane"/>
    <property type="evidence" value="ECO:0007669"/>
    <property type="project" value="UniProtKB-SubCell"/>
</dbReference>
<feature type="transmembrane region" description="Helical" evidence="7">
    <location>
        <begin position="245"/>
        <end position="267"/>
    </location>
</feature>
<organism evidence="9 11">
    <name type="scientific">Candidatus Phosphoribacter hodrii</name>
    <dbReference type="NCBI Taxonomy" id="2953743"/>
    <lineage>
        <taxon>Bacteria</taxon>
        <taxon>Bacillati</taxon>
        <taxon>Actinomycetota</taxon>
        <taxon>Actinomycetes</taxon>
        <taxon>Micrococcales</taxon>
        <taxon>Dermatophilaceae</taxon>
        <taxon>Candidatus Phosphoribacter</taxon>
    </lineage>
</organism>
<evidence type="ECO:0000256" key="4">
    <source>
        <dbReference type="ARBA" id="ARBA00022692"/>
    </source>
</evidence>
<comment type="similarity">
    <text evidence="7">Belongs to the binding-protein-dependent transport system permease family.</text>
</comment>
<name>A0A935CCH6_9MICO</name>
<dbReference type="Proteomes" id="UP000886632">
    <property type="component" value="Unassembled WGS sequence"/>
</dbReference>
<evidence type="ECO:0000256" key="1">
    <source>
        <dbReference type="ARBA" id="ARBA00004651"/>
    </source>
</evidence>
<dbReference type="Pfam" id="PF00528">
    <property type="entry name" value="BPD_transp_1"/>
    <property type="match status" value="1"/>
</dbReference>
<dbReference type="InterPro" id="IPR035906">
    <property type="entry name" value="MetI-like_sf"/>
</dbReference>
<evidence type="ECO:0000256" key="5">
    <source>
        <dbReference type="ARBA" id="ARBA00022989"/>
    </source>
</evidence>
<keyword evidence="4 7" id="KW-0812">Transmembrane</keyword>
<feature type="transmembrane region" description="Helical" evidence="7">
    <location>
        <begin position="94"/>
        <end position="117"/>
    </location>
</feature>
<feature type="transmembrane region" description="Helical" evidence="7">
    <location>
        <begin position="56"/>
        <end position="82"/>
    </location>
</feature>
<evidence type="ECO:0000256" key="6">
    <source>
        <dbReference type="ARBA" id="ARBA00023136"/>
    </source>
</evidence>
<sequence length="274" mass="29694">MAPALLLITAFLVVPALWTLVLGATNYRLTGLAAANPQFVGTGNITEALSDPGFGWSLWLTLLFVLGSAIFGQSLAGLSLAWSLRSAPKVVKAVVETLVLMAWILPSSVVAFLWVAYLSRHGGTLNAILQTPGTDWLIQHPMASIIVFNIWRGTAFSMLLFSAALSAVPPSQMESARLAGAGTLAQLRDVVFPHIRGHVLTNTLLISLWTFNDFTPYLLTAGGPNHATEILPVFIYNRALYGGELGYGSAISFLMLIINLVIALFYVRLLRERR</sequence>
<dbReference type="PROSITE" id="PS50928">
    <property type="entry name" value="ABC_TM1"/>
    <property type="match status" value="1"/>
</dbReference>
<reference evidence="9 11" key="1">
    <citation type="submission" date="2020-10" db="EMBL/GenBank/DDBJ databases">
        <title>Connecting structure to function with the recovery of over 1000 high-quality activated sludge metagenome-assembled genomes encoding full-length rRNA genes using long-read sequencing.</title>
        <authorList>
            <person name="Singleton C.M."/>
            <person name="Petriglieri F."/>
            <person name="Kristensen J.M."/>
            <person name="Kirkegaard R.H."/>
            <person name="Michaelsen T.Y."/>
            <person name="Andersen M.H."/>
            <person name="Karst S.M."/>
            <person name="Dueholm M.S."/>
            <person name="Nielsen P.H."/>
            <person name="Albertsen M."/>
        </authorList>
    </citation>
    <scope>NUCLEOTIDE SEQUENCE [LARGE SCALE GENOMIC DNA]</scope>
    <source>
        <strain evidence="9">AalE_18-Q3-R2-46_BAT3C.188</strain>
        <strain evidence="10">Ribe_18-Q3-R11-54_MAXAC.001</strain>
    </source>
</reference>